<protein>
    <submittedName>
        <fullName evidence="1">Uncharacterized protein</fullName>
    </submittedName>
</protein>
<dbReference type="EMBL" id="VSSQ01070046">
    <property type="protein sequence ID" value="MPN21937.1"/>
    <property type="molecule type" value="Genomic_DNA"/>
</dbReference>
<dbReference type="AlphaFoldDB" id="A0A645G4V7"/>
<comment type="caution">
    <text evidence="1">The sequence shown here is derived from an EMBL/GenBank/DDBJ whole genome shotgun (WGS) entry which is preliminary data.</text>
</comment>
<gene>
    <name evidence="1" type="ORF">SDC9_169319</name>
</gene>
<organism evidence="1">
    <name type="scientific">bioreactor metagenome</name>
    <dbReference type="NCBI Taxonomy" id="1076179"/>
    <lineage>
        <taxon>unclassified sequences</taxon>
        <taxon>metagenomes</taxon>
        <taxon>ecological metagenomes</taxon>
    </lineage>
</organism>
<evidence type="ECO:0000313" key="1">
    <source>
        <dbReference type="EMBL" id="MPN21937.1"/>
    </source>
</evidence>
<sequence length="73" mass="8098">MTAIVPNIKSAVVGMPICRLIFAENIETYNATQKAKIPKTISIGEGTFILDFFVAGKSRNMMSMTKARWIETT</sequence>
<reference evidence="1" key="1">
    <citation type="submission" date="2019-08" db="EMBL/GenBank/DDBJ databases">
        <authorList>
            <person name="Kucharzyk K."/>
            <person name="Murdoch R.W."/>
            <person name="Higgins S."/>
            <person name="Loffler F."/>
        </authorList>
    </citation>
    <scope>NUCLEOTIDE SEQUENCE</scope>
</reference>
<name>A0A645G4V7_9ZZZZ</name>
<proteinExistence type="predicted"/>
<accession>A0A645G4V7</accession>